<evidence type="ECO:0000313" key="2">
    <source>
        <dbReference type="EMBL" id="QNE21540.1"/>
    </source>
</evidence>
<dbReference type="KEGG" id="kqi:F1D05_30975"/>
<gene>
    <name evidence="2" type="ORF">F1D05_30975</name>
</gene>
<keyword evidence="3" id="KW-1185">Reference proteome</keyword>
<evidence type="ECO:0000313" key="3">
    <source>
        <dbReference type="Proteomes" id="UP000515563"/>
    </source>
</evidence>
<dbReference type="RefSeq" id="WP_185443946.1">
    <property type="nucleotide sequence ID" value="NZ_CP043661.1"/>
</dbReference>
<dbReference type="AlphaFoldDB" id="A0A7G6X5M5"/>
<name>A0A7G6X5M5_9ACTN</name>
<reference evidence="3" key="1">
    <citation type="submission" date="2019-09" db="EMBL/GenBank/DDBJ databases">
        <title>Antimicrobial potential of Antarctic Bacteria.</title>
        <authorList>
            <person name="Benaud N."/>
            <person name="Edwards R.J."/>
            <person name="Ferrari B.C."/>
        </authorList>
    </citation>
    <scope>NUCLEOTIDE SEQUENCE [LARGE SCALE GENOMIC DNA]</scope>
    <source>
        <strain evidence="3">SPB151</strain>
    </source>
</reference>
<reference evidence="2 3" key="2">
    <citation type="journal article" date="2020" name="Microbiol. Resour. Announc.">
        <title>Antarctic desert soil bacteria exhibit high novel natural product potential, evaluated through long-read genome sequencing and comparative genomics.</title>
        <authorList>
            <person name="Benaud N."/>
            <person name="Edwards R.J."/>
            <person name="Amos T.G."/>
            <person name="D'Agostino P.M."/>
            <person name="Gutierrez-Chavez C."/>
            <person name="Montgomery K."/>
            <person name="Nicetic I."/>
            <person name="Ferrari B.C."/>
        </authorList>
    </citation>
    <scope>NUCLEOTIDE SEQUENCE [LARGE SCALE GENOMIC DNA]</scope>
    <source>
        <strain evidence="2 3">SPB151</strain>
    </source>
</reference>
<sequence>MKNVFYTARIAIVATAILLVGAGATISSAASLGDHHSTGIPATVTLAGPDQPACIGCWD</sequence>
<accession>A0A7G6X5M5</accession>
<dbReference type="Proteomes" id="UP000515563">
    <property type="component" value="Chromosome"/>
</dbReference>
<feature type="signal peptide" evidence="1">
    <location>
        <begin position="1"/>
        <end position="29"/>
    </location>
</feature>
<evidence type="ECO:0000256" key="1">
    <source>
        <dbReference type="SAM" id="SignalP"/>
    </source>
</evidence>
<dbReference type="EMBL" id="CP043661">
    <property type="protein sequence ID" value="QNE21540.1"/>
    <property type="molecule type" value="Genomic_DNA"/>
</dbReference>
<proteinExistence type="predicted"/>
<feature type="chain" id="PRO_5028807922" evidence="1">
    <location>
        <begin position="30"/>
        <end position="59"/>
    </location>
</feature>
<organism evidence="2 3">
    <name type="scientific">Kribbella qitaiheensis</name>
    <dbReference type="NCBI Taxonomy" id="1544730"/>
    <lineage>
        <taxon>Bacteria</taxon>
        <taxon>Bacillati</taxon>
        <taxon>Actinomycetota</taxon>
        <taxon>Actinomycetes</taxon>
        <taxon>Propionibacteriales</taxon>
        <taxon>Kribbellaceae</taxon>
        <taxon>Kribbella</taxon>
    </lineage>
</organism>
<protein>
    <submittedName>
        <fullName evidence="2">Uncharacterized protein</fullName>
    </submittedName>
</protein>
<keyword evidence="1" id="KW-0732">Signal</keyword>